<proteinExistence type="predicted"/>
<dbReference type="RefSeq" id="WP_208078357.1">
    <property type="nucleotide sequence ID" value="NZ_CP071869.1"/>
</dbReference>
<evidence type="ECO:0000313" key="2">
    <source>
        <dbReference type="Proteomes" id="UP000663920"/>
    </source>
</evidence>
<dbReference type="Proteomes" id="UP000663920">
    <property type="component" value="Chromosome"/>
</dbReference>
<dbReference type="KEGG" id="pcea:J3359_17260"/>
<sequence>MKDLDYGFSIETKKTGKINNRIHFDKVVKLLTVRLQEIKFILNGSFKIYI</sequence>
<keyword evidence="2" id="KW-1185">Reference proteome</keyword>
<name>A0A975CMT6_9FLAO</name>
<accession>A0A975CMT6</accession>
<protein>
    <submittedName>
        <fullName evidence="1">Uncharacterized protein</fullName>
    </submittedName>
</protein>
<gene>
    <name evidence="1" type="ORF">J3359_17260</name>
</gene>
<reference evidence="1 2" key="1">
    <citation type="submission" date="2021-03" db="EMBL/GenBank/DDBJ databases">
        <title>Complete genome of Polaribacter_sp.SM13.</title>
        <authorList>
            <person name="Jeong S.W."/>
            <person name="Bae J.W."/>
        </authorList>
    </citation>
    <scope>NUCLEOTIDE SEQUENCE [LARGE SCALE GENOMIC DNA]</scope>
    <source>
        <strain evidence="1 2">SM13</strain>
    </source>
</reference>
<dbReference type="EMBL" id="CP071869">
    <property type="protein sequence ID" value="QTE22518.1"/>
    <property type="molecule type" value="Genomic_DNA"/>
</dbReference>
<dbReference type="AlphaFoldDB" id="A0A975CMT6"/>
<evidence type="ECO:0000313" key="1">
    <source>
        <dbReference type="EMBL" id="QTE22518.1"/>
    </source>
</evidence>
<organism evidence="1 2">
    <name type="scientific">Polaribacter cellanae</name>
    <dbReference type="NCBI Taxonomy" id="2818493"/>
    <lineage>
        <taxon>Bacteria</taxon>
        <taxon>Pseudomonadati</taxon>
        <taxon>Bacteroidota</taxon>
        <taxon>Flavobacteriia</taxon>
        <taxon>Flavobacteriales</taxon>
        <taxon>Flavobacteriaceae</taxon>
    </lineage>
</organism>